<proteinExistence type="predicted"/>
<keyword evidence="1" id="KW-0812">Transmembrane</keyword>
<dbReference type="OrthoDB" id="1097706at2759"/>
<keyword evidence="1" id="KW-1133">Transmembrane helix</keyword>
<evidence type="ECO:0000313" key="3">
    <source>
        <dbReference type="Proteomes" id="UP000886595"/>
    </source>
</evidence>
<gene>
    <name evidence="2" type="ORF">Bca52824_033518</name>
</gene>
<dbReference type="AlphaFoldDB" id="A0A8X7SEH3"/>
<feature type="transmembrane region" description="Helical" evidence="1">
    <location>
        <begin position="105"/>
        <end position="126"/>
    </location>
</feature>
<accession>A0A8X7SEH3</accession>
<organism evidence="2 3">
    <name type="scientific">Brassica carinata</name>
    <name type="common">Ethiopian mustard</name>
    <name type="synonym">Abyssinian cabbage</name>
    <dbReference type="NCBI Taxonomy" id="52824"/>
    <lineage>
        <taxon>Eukaryota</taxon>
        <taxon>Viridiplantae</taxon>
        <taxon>Streptophyta</taxon>
        <taxon>Embryophyta</taxon>
        <taxon>Tracheophyta</taxon>
        <taxon>Spermatophyta</taxon>
        <taxon>Magnoliopsida</taxon>
        <taxon>eudicotyledons</taxon>
        <taxon>Gunneridae</taxon>
        <taxon>Pentapetalae</taxon>
        <taxon>rosids</taxon>
        <taxon>malvids</taxon>
        <taxon>Brassicales</taxon>
        <taxon>Brassicaceae</taxon>
        <taxon>Brassiceae</taxon>
        <taxon>Brassica</taxon>
    </lineage>
</organism>
<evidence type="ECO:0000313" key="2">
    <source>
        <dbReference type="EMBL" id="KAG2304867.1"/>
    </source>
</evidence>
<keyword evidence="1" id="KW-0472">Membrane</keyword>
<evidence type="ECO:0000256" key="1">
    <source>
        <dbReference type="SAM" id="Phobius"/>
    </source>
</evidence>
<evidence type="ECO:0008006" key="4">
    <source>
        <dbReference type="Google" id="ProtNLM"/>
    </source>
</evidence>
<dbReference type="EMBL" id="JAAMPC010000007">
    <property type="protein sequence ID" value="KAG2304867.1"/>
    <property type="molecule type" value="Genomic_DNA"/>
</dbReference>
<protein>
    <recommendedName>
        <fullName evidence="4">Transmembrane protein</fullName>
    </recommendedName>
</protein>
<dbReference type="Proteomes" id="UP000886595">
    <property type="component" value="Unassembled WGS sequence"/>
</dbReference>
<name>A0A8X7SEH3_BRACI</name>
<keyword evidence="3" id="KW-1185">Reference proteome</keyword>
<comment type="caution">
    <text evidence="2">The sequence shown here is derived from an EMBL/GenBank/DDBJ whole genome shotgun (WGS) entry which is preliminary data.</text>
</comment>
<reference evidence="2 3" key="1">
    <citation type="submission" date="2020-02" db="EMBL/GenBank/DDBJ databases">
        <authorList>
            <person name="Ma Q."/>
            <person name="Huang Y."/>
            <person name="Song X."/>
            <person name="Pei D."/>
        </authorList>
    </citation>
    <scope>NUCLEOTIDE SEQUENCE [LARGE SCALE GENOMIC DNA]</scope>
    <source>
        <strain evidence="2">Sxm20200214</strain>
        <tissue evidence="2">Leaf</tissue>
    </source>
</reference>
<sequence>MAERFSVLSERERNKKSTNLSGFLNKKMMDDKKESLKKKRQQTDSLRKCLSLKILCGVCSTFQESLLLDQQQQPKETTSVVSTDLSSNHPSTTTTTTSLMSIMKVGTFGIICCYLLYLSLTNTLVARFDLKVKLLKDSWF</sequence>